<evidence type="ECO:0000313" key="2">
    <source>
        <dbReference type="Proteomes" id="UP001064048"/>
    </source>
</evidence>
<evidence type="ECO:0000313" key="1">
    <source>
        <dbReference type="EMBL" id="KAI8428526.1"/>
    </source>
</evidence>
<protein>
    <submittedName>
        <fullName evidence="1">Uncharacterized protein</fullName>
    </submittedName>
</protein>
<gene>
    <name evidence="1" type="ORF">MSG28_007299</name>
</gene>
<dbReference type="Proteomes" id="UP001064048">
    <property type="component" value="Chromosome 12"/>
</dbReference>
<name>A0ACC0JWD5_CHOFU</name>
<organism evidence="1 2">
    <name type="scientific">Choristoneura fumiferana</name>
    <name type="common">Spruce budworm moth</name>
    <name type="synonym">Archips fumiferana</name>
    <dbReference type="NCBI Taxonomy" id="7141"/>
    <lineage>
        <taxon>Eukaryota</taxon>
        <taxon>Metazoa</taxon>
        <taxon>Ecdysozoa</taxon>
        <taxon>Arthropoda</taxon>
        <taxon>Hexapoda</taxon>
        <taxon>Insecta</taxon>
        <taxon>Pterygota</taxon>
        <taxon>Neoptera</taxon>
        <taxon>Endopterygota</taxon>
        <taxon>Lepidoptera</taxon>
        <taxon>Glossata</taxon>
        <taxon>Ditrysia</taxon>
        <taxon>Tortricoidea</taxon>
        <taxon>Tortricidae</taxon>
        <taxon>Tortricinae</taxon>
        <taxon>Choristoneura</taxon>
    </lineage>
</organism>
<keyword evidence="2" id="KW-1185">Reference proteome</keyword>
<reference evidence="1 2" key="1">
    <citation type="journal article" date="2022" name="Genome Biol. Evol.">
        <title>The Spruce Budworm Genome: Reconstructing the Evolutionary History of Antifreeze Proteins.</title>
        <authorList>
            <person name="Beliveau C."/>
            <person name="Gagne P."/>
            <person name="Picq S."/>
            <person name="Vernygora O."/>
            <person name="Keeling C.I."/>
            <person name="Pinkney K."/>
            <person name="Doucet D."/>
            <person name="Wen F."/>
            <person name="Johnston J.S."/>
            <person name="Maaroufi H."/>
            <person name="Boyle B."/>
            <person name="Laroche J."/>
            <person name="Dewar K."/>
            <person name="Juretic N."/>
            <person name="Blackburn G."/>
            <person name="Nisole A."/>
            <person name="Brunet B."/>
            <person name="Brandao M."/>
            <person name="Lumley L."/>
            <person name="Duan J."/>
            <person name="Quan G."/>
            <person name="Lucarotti C.J."/>
            <person name="Roe A.D."/>
            <person name="Sperling F.A.H."/>
            <person name="Levesque R.C."/>
            <person name="Cusson M."/>
        </authorList>
    </citation>
    <scope>NUCLEOTIDE SEQUENCE [LARGE SCALE GENOMIC DNA]</scope>
    <source>
        <strain evidence="1">Glfc:IPQL:Cfum</strain>
    </source>
</reference>
<sequence>MAETDLADLRKQCITSLYLCSDNISKYLEDNKEAEFAKLKSYVEDYCILESQQEEAIQALERAKRETDASNVDTLQERFDANLQSLANTRSNVNNHPYMMEIKKRIQRGMQMSRNNLEESDMAITESDNRPIDPITKRPIEDPVKNTVCGHIYDREAIMNLLNLKKKIKCPVAGCGNRNPINPNQLISDEELKFQMSLNTHSTMIQQSMMNLDDSD</sequence>
<dbReference type="EMBL" id="CM046112">
    <property type="protein sequence ID" value="KAI8428526.1"/>
    <property type="molecule type" value="Genomic_DNA"/>
</dbReference>
<proteinExistence type="predicted"/>
<accession>A0ACC0JWD5</accession>
<comment type="caution">
    <text evidence="1">The sequence shown here is derived from an EMBL/GenBank/DDBJ whole genome shotgun (WGS) entry which is preliminary data.</text>
</comment>